<organism evidence="2 3">
    <name type="scientific">Borborobacter arsenicus</name>
    <dbReference type="NCBI Taxonomy" id="1851146"/>
    <lineage>
        <taxon>Bacteria</taxon>
        <taxon>Pseudomonadati</taxon>
        <taxon>Pseudomonadota</taxon>
        <taxon>Alphaproteobacteria</taxon>
        <taxon>Hyphomicrobiales</taxon>
        <taxon>Phyllobacteriaceae</taxon>
        <taxon>Borborobacter</taxon>
    </lineage>
</organism>
<keyword evidence="1" id="KW-0812">Transmembrane</keyword>
<comment type="caution">
    <text evidence="2">The sequence shown here is derived from an EMBL/GenBank/DDBJ whole genome shotgun (WGS) entry which is preliminary data.</text>
</comment>
<gene>
    <name evidence="2" type="ORF">EET67_04965</name>
</gene>
<evidence type="ECO:0000256" key="1">
    <source>
        <dbReference type="SAM" id="Phobius"/>
    </source>
</evidence>
<dbReference type="Proteomes" id="UP000281647">
    <property type="component" value="Unassembled WGS sequence"/>
</dbReference>
<dbReference type="RefSeq" id="WP_128624497.1">
    <property type="nucleotide sequence ID" value="NZ_ML133508.1"/>
</dbReference>
<reference evidence="2 3" key="1">
    <citation type="submission" date="2018-11" db="EMBL/GenBank/DDBJ databases">
        <title>Pseudaminobacter arsenicus sp. nov., an arsenic-resistant bacterium isolated from arsenic-rich aquifers.</title>
        <authorList>
            <person name="Mu Y."/>
        </authorList>
    </citation>
    <scope>NUCLEOTIDE SEQUENCE [LARGE SCALE GENOMIC DNA]</scope>
    <source>
        <strain evidence="2 3">CB3</strain>
    </source>
</reference>
<dbReference type="EMBL" id="RKST01000003">
    <property type="protein sequence ID" value="RUM98994.1"/>
    <property type="molecule type" value="Genomic_DNA"/>
</dbReference>
<keyword evidence="1" id="KW-1133">Transmembrane helix</keyword>
<protein>
    <submittedName>
        <fullName evidence="2">Uncharacterized protein</fullName>
    </submittedName>
</protein>
<keyword evidence="3" id="KW-1185">Reference proteome</keyword>
<proteinExistence type="predicted"/>
<evidence type="ECO:0000313" key="2">
    <source>
        <dbReference type="EMBL" id="RUM98994.1"/>
    </source>
</evidence>
<evidence type="ECO:0000313" key="3">
    <source>
        <dbReference type="Proteomes" id="UP000281647"/>
    </source>
</evidence>
<sequence>MKPVVDGLTDVLAGAPLDYAPDDNLRHGDLQAPPAQRGLLLAYTLLLVAAALAAAYGAWFAAGVLAATVTP</sequence>
<keyword evidence="1" id="KW-0472">Membrane</keyword>
<name>A0A432VA24_9HYPH</name>
<accession>A0A432VA24</accession>
<dbReference type="AlphaFoldDB" id="A0A432VA24"/>
<feature type="transmembrane region" description="Helical" evidence="1">
    <location>
        <begin position="40"/>
        <end position="67"/>
    </location>
</feature>